<feature type="binding site" evidence="9">
    <location>
        <begin position="108"/>
        <end position="109"/>
    </location>
    <ligand>
        <name>pyridoxal 5'-phosphate</name>
        <dbReference type="ChEBI" id="CHEBI:597326"/>
    </ligand>
</feature>
<feature type="binding site" evidence="9">
    <location>
        <position position="132"/>
    </location>
    <ligand>
        <name>substrate</name>
    </ligand>
</feature>
<feature type="binding site" evidence="9">
    <location>
        <position position="292"/>
    </location>
    <ligand>
        <name>substrate</name>
    </ligand>
</feature>
<feature type="binding site" evidence="9">
    <location>
        <position position="257"/>
    </location>
    <ligand>
        <name>pyridoxal 5'-phosphate</name>
        <dbReference type="ChEBI" id="CHEBI:597326"/>
    </ligand>
</feature>
<feature type="binding site" evidence="9">
    <location>
        <position position="388"/>
    </location>
    <ligand>
        <name>substrate</name>
    </ligand>
</feature>
<dbReference type="InterPro" id="IPR015421">
    <property type="entry name" value="PyrdxlP-dep_Trfase_major"/>
</dbReference>
<dbReference type="CDD" id="cd00609">
    <property type="entry name" value="AAT_like"/>
    <property type="match status" value="1"/>
</dbReference>
<evidence type="ECO:0000259" key="10">
    <source>
        <dbReference type="Pfam" id="PF00155"/>
    </source>
</evidence>
<evidence type="ECO:0000313" key="15">
    <source>
        <dbReference type="Proteomes" id="UP000322619"/>
    </source>
</evidence>
<feature type="domain" description="Aminotransferase class I/classII large" evidence="10">
    <location>
        <begin position="35"/>
        <end position="405"/>
    </location>
</feature>
<dbReference type="SUPFAM" id="SSF53383">
    <property type="entry name" value="PLP-dependent transferases"/>
    <property type="match status" value="1"/>
</dbReference>
<dbReference type="Proteomes" id="UP000176244">
    <property type="component" value="Unassembled WGS sequence"/>
</dbReference>
<evidence type="ECO:0000256" key="9">
    <source>
        <dbReference type="HAMAP-Rule" id="MF_01642"/>
    </source>
</evidence>
<dbReference type="GO" id="GO:0010285">
    <property type="term" value="F:L,L-diaminopimelate aminotransferase activity"/>
    <property type="evidence" value="ECO:0007669"/>
    <property type="project" value="UniProtKB-UniRule"/>
</dbReference>
<reference evidence="11 14" key="1">
    <citation type="submission" date="2015-09" db="EMBL/GenBank/DDBJ databases">
        <title>Genome sequence of Acetobacterium wieringae DSM 1911.</title>
        <authorList>
            <person name="Poehlein A."/>
            <person name="Bengelsdorf F.R."/>
            <person name="Schiel-Bengelsdorf B."/>
            <person name="Duerre P."/>
            <person name="Daniel R."/>
        </authorList>
    </citation>
    <scope>NUCLEOTIDE SEQUENCE [LARGE SCALE GENOMIC DNA]</scope>
    <source>
        <strain evidence="11 14">DSM 1911</strain>
    </source>
</reference>
<comment type="catalytic activity">
    <reaction evidence="8 9">
        <text>(2S,6S)-2,6-diaminopimelate + 2-oxoglutarate = (S)-2,3,4,5-tetrahydrodipicolinate + L-glutamate + H2O + H(+)</text>
        <dbReference type="Rhea" id="RHEA:23988"/>
        <dbReference type="ChEBI" id="CHEBI:15377"/>
        <dbReference type="ChEBI" id="CHEBI:15378"/>
        <dbReference type="ChEBI" id="CHEBI:16810"/>
        <dbReference type="ChEBI" id="CHEBI:16845"/>
        <dbReference type="ChEBI" id="CHEBI:29985"/>
        <dbReference type="ChEBI" id="CHEBI:57609"/>
        <dbReference type="EC" id="2.6.1.83"/>
    </reaction>
</comment>
<feature type="binding site" evidence="9">
    <location>
        <position position="72"/>
    </location>
    <ligand>
        <name>pyridoxal 5'-phosphate</name>
        <dbReference type="ChEBI" id="CHEBI:597326"/>
    </ligand>
</feature>
<evidence type="ECO:0000256" key="1">
    <source>
        <dbReference type="ARBA" id="ARBA00001933"/>
    </source>
</evidence>
<dbReference type="InterPro" id="IPR015424">
    <property type="entry name" value="PyrdxlP-dep_Trfase"/>
</dbReference>
<comment type="pathway">
    <text evidence="2 9">Amino-acid biosynthesis; L-lysine biosynthesis via DAP pathway; LL-2,6-diaminopimelate from (S)-tetrahydrodipicolinate (aminotransferase route): step 1/1.</text>
</comment>
<dbReference type="FunFam" id="3.40.640.10:FF:000099">
    <property type="entry name" value="LL-diaminopimelate aminotransferase, chloroplastic"/>
    <property type="match status" value="1"/>
</dbReference>
<keyword evidence="7 9" id="KW-0663">Pyridoxal phosphate</keyword>
<evidence type="ECO:0000256" key="7">
    <source>
        <dbReference type="ARBA" id="ARBA00022898"/>
    </source>
</evidence>
<dbReference type="Pfam" id="PF00155">
    <property type="entry name" value="Aminotran_1_2"/>
    <property type="match status" value="1"/>
</dbReference>
<keyword evidence="6 9" id="KW-0808">Transferase</keyword>
<dbReference type="InterPro" id="IPR019942">
    <property type="entry name" value="DapL/ALD1"/>
</dbReference>
<dbReference type="AlphaFoldDB" id="A0A1F2PM16"/>
<feature type="binding site" evidence="9">
    <location>
        <position position="187"/>
    </location>
    <ligand>
        <name>substrate</name>
    </ligand>
</feature>
<keyword evidence="16" id="KW-1185">Reference proteome</keyword>
<accession>A0A1F2PM16</accession>
<dbReference type="GO" id="GO:0030170">
    <property type="term" value="F:pyridoxal phosphate binding"/>
    <property type="evidence" value="ECO:0007669"/>
    <property type="project" value="UniProtKB-UniRule"/>
</dbReference>
<name>A0A1F2PM16_9FIRM</name>
<evidence type="ECO:0000256" key="5">
    <source>
        <dbReference type="ARBA" id="ARBA00022576"/>
    </source>
</evidence>
<comment type="function">
    <text evidence="9">Involved in the synthesis of meso-diaminopimelate (m-DAP or DL-DAP), required for both lysine and peptidoglycan biosynthesis. Catalyzes the direct conversion of tetrahydrodipicolinate to LL-diaminopimelate.</text>
</comment>
<feature type="binding site" evidence="9">
    <location>
        <position position="218"/>
    </location>
    <ligand>
        <name>pyridoxal 5'-phosphate</name>
        <dbReference type="ChEBI" id="CHEBI:597326"/>
    </ligand>
</feature>
<dbReference type="UniPathway" id="UPA00034">
    <property type="reaction ID" value="UER00466"/>
</dbReference>
<dbReference type="STRING" id="52694.ACWI_00830"/>
<evidence type="ECO:0000313" key="11">
    <source>
        <dbReference type="EMBL" id="OFV72480.1"/>
    </source>
</evidence>
<dbReference type="NCBIfam" id="TIGR03542">
    <property type="entry name" value="DAPAT_plant"/>
    <property type="match status" value="1"/>
</dbReference>
<dbReference type="Gene3D" id="3.40.640.10">
    <property type="entry name" value="Type I PLP-dependent aspartate aminotransferase-like (Major domain)"/>
    <property type="match status" value="1"/>
</dbReference>
<dbReference type="EMBL" id="LKEU01000009">
    <property type="protein sequence ID" value="OFV72480.1"/>
    <property type="molecule type" value="Genomic_DNA"/>
</dbReference>
<protein>
    <recommendedName>
        <fullName evidence="4 9">LL-diaminopimelate aminotransferase</fullName>
        <shortName evidence="9">DAP-AT</shortName>
        <shortName evidence="9">DAP-aminotransferase</shortName>
        <shortName evidence="9">LL-DAP-aminotransferase</shortName>
        <ecNumber evidence="3 9">2.6.1.83</ecNumber>
    </recommendedName>
</protein>
<feature type="binding site" evidence="9">
    <location>
        <position position="132"/>
    </location>
    <ligand>
        <name>pyridoxal 5'-phosphate</name>
        <dbReference type="ChEBI" id="CHEBI:597326"/>
    </ligand>
</feature>
<proteinExistence type="inferred from homology"/>
<evidence type="ECO:0000313" key="12">
    <source>
        <dbReference type="EMBL" id="TYC88438.1"/>
    </source>
</evidence>
<comment type="subunit">
    <text evidence="9">Homodimer.</text>
</comment>
<feature type="modified residue" description="N6-(pyridoxal phosphate)lysine" evidence="9">
    <location>
        <position position="249"/>
    </location>
</feature>
<evidence type="ECO:0000256" key="3">
    <source>
        <dbReference type="ARBA" id="ARBA00013138"/>
    </source>
</evidence>
<comment type="cofactor">
    <cofactor evidence="1 9">
        <name>pyridoxal 5'-phosphate</name>
        <dbReference type="ChEBI" id="CHEBI:597326"/>
    </cofactor>
</comment>
<dbReference type="InterPro" id="IPR015422">
    <property type="entry name" value="PyrdxlP-dep_Trfase_small"/>
</dbReference>
<feature type="binding site" evidence="9">
    <location>
        <position position="42"/>
    </location>
    <ligand>
        <name>substrate</name>
    </ligand>
</feature>
<keyword evidence="5 9" id="KW-0032">Aminotransferase</keyword>
<dbReference type="HAMAP" id="MF_01642">
    <property type="entry name" value="DapL_aminotrans_1"/>
    <property type="match status" value="1"/>
</dbReference>
<feature type="binding site" evidence="9">
    <location>
        <position position="109"/>
    </location>
    <ligand>
        <name>substrate</name>
    </ligand>
</feature>
<dbReference type="RefSeq" id="WP_070369474.1">
    <property type="nucleotide sequence ID" value="NZ_CABIIK010000057.1"/>
</dbReference>
<feature type="binding site" evidence="9">
    <location>
        <begin position="246"/>
        <end position="248"/>
    </location>
    <ligand>
        <name>pyridoxal 5'-phosphate</name>
        <dbReference type="ChEBI" id="CHEBI:597326"/>
    </ligand>
</feature>
<dbReference type="EC" id="2.6.1.83" evidence="3 9"/>
<evidence type="ECO:0000256" key="2">
    <source>
        <dbReference type="ARBA" id="ARBA00004982"/>
    </source>
</evidence>
<dbReference type="Proteomes" id="UP000322619">
    <property type="component" value="Unassembled WGS sequence"/>
</dbReference>
<dbReference type="Gene3D" id="3.90.1150.10">
    <property type="entry name" value="Aspartate Aminotransferase, domain 1"/>
    <property type="match status" value="1"/>
</dbReference>
<evidence type="ECO:0000256" key="6">
    <source>
        <dbReference type="ARBA" id="ARBA00022679"/>
    </source>
</evidence>
<dbReference type="Proteomes" id="UP001163550">
    <property type="component" value="Chromosome"/>
</dbReference>
<reference evidence="13" key="3">
    <citation type="submission" date="2021-11" db="EMBL/GenBank/DDBJ databases">
        <title>Isoprene-degrading acetogen.</title>
        <authorList>
            <person name="Yang Y."/>
            <person name="Jin H."/>
            <person name="Yan J."/>
        </authorList>
    </citation>
    <scope>NUCLEOTIDE SEQUENCE</scope>
    <source>
        <strain evidence="13">Berkeley</strain>
    </source>
</reference>
<evidence type="ECO:0000313" key="16">
    <source>
        <dbReference type="Proteomes" id="UP001163550"/>
    </source>
</evidence>
<dbReference type="EMBL" id="CP087994">
    <property type="protein sequence ID" value="UYO61292.1"/>
    <property type="molecule type" value="Genomic_DNA"/>
</dbReference>
<dbReference type="PANTHER" id="PTHR43144">
    <property type="entry name" value="AMINOTRANSFERASE"/>
    <property type="match status" value="1"/>
</dbReference>
<organism evidence="11 14">
    <name type="scientific">Acetobacterium wieringae</name>
    <dbReference type="NCBI Taxonomy" id="52694"/>
    <lineage>
        <taxon>Bacteria</taxon>
        <taxon>Bacillati</taxon>
        <taxon>Bacillota</taxon>
        <taxon>Clostridia</taxon>
        <taxon>Eubacteriales</taxon>
        <taxon>Eubacteriaceae</taxon>
        <taxon>Acetobacterium</taxon>
    </lineage>
</organism>
<feature type="binding site" evidence="9">
    <location>
        <position position="187"/>
    </location>
    <ligand>
        <name>pyridoxal 5'-phosphate</name>
        <dbReference type="ChEBI" id="CHEBI:597326"/>
    </ligand>
</feature>
<sequence length="411" mass="45502">MALINENYLKLPGSYLFSEIARRVEAYKAANPEANIIRLGIGDVTKPLPEAVITGLHSAVDEMASEKTFKGYGPEQGYDFLLEKIIEFDFKARGVELAVDEIFVSDGSKSDTANFQEIFSQNTRIAITDPVYPVYVDSNVMAGRSGTLGADGKWSDMVYIPCTAENGFVPQLPTEKVDLIYLCFPNNPTGTTINKTELKKWVDYAKANQAIILYDAAYEAYIQEDDVPHSIYEIEGAKAVAIEFRSFSKNAGFTGTRCSYVVVPKEVMGYTEAGEPVEINKLWNRRHCTKFNGVPYIIQKGAEAVYTEAGQAQIKALVAYYMNNAKLIREGVASTGIEVFGGVNAPYIWLKTPEGMDSWSFFDKLLTEVNIVGTPGVGFGPSGEGYFRLTAFGSKENTEEAIRRFTTEFKL</sequence>
<dbReference type="InterPro" id="IPR004839">
    <property type="entry name" value="Aminotransferase_I/II_large"/>
</dbReference>
<evidence type="ECO:0000256" key="8">
    <source>
        <dbReference type="ARBA" id="ARBA00051934"/>
    </source>
</evidence>
<dbReference type="EMBL" id="VSLA01000002">
    <property type="protein sequence ID" value="TYC88438.1"/>
    <property type="molecule type" value="Genomic_DNA"/>
</dbReference>
<dbReference type="OrthoDB" id="9813612at2"/>
<evidence type="ECO:0000313" key="13">
    <source>
        <dbReference type="EMBL" id="UYO61292.1"/>
    </source>
</evidence>
<dbReference type="GO" id="GO:0033362">
    <property type="term" value="P:lysine biosynthetic process via diaminopimelate, diaminopimelate-aminotransferase pathway"/>
    <property type="evidence" value="ECO:0007669"/>
    <property type="project" value="UniProtKB-UniRule"/>
</dbReference>
<comment type="similarity">
    <text evidence="9">Belongs to the class-I pyridoxal-phosphate-dependent aminotransferase family. LL-diaminopimelate aminotransferase subfamily.</text>
</comment>
<evidence type="ECO:0000313" key="14">
    <source>
        <dbReference type="Proteomes" id="UP000176244"/>
    </source>
</evidence>
<evidence type="ECO:0000256" key="4">
    <source>
        <dbReference type="ARBA" id="ARBA00018052"/>
    </source>
</evidence>
<feature type="binding site" evidence="9">
    <location>
        <position position="15"/>
    </location>
    <ligand>
        <name>substrate</name>
    </ligand>
</feature>
<reference evidence="12 15" key="2">
    <citation type="submission" date="2019-08" db="EMBL/GenBank/DDBJ databases">
        <title>Isolation and enrichment of carboxydotrophic bacteria from anaerobic sludge for the production of bio-based chemicals from syngas.</title>
        <authorList>
            <person name="Antares A.L."/>
            <person name="Moreira J."/>
            <person name="Diender M."/>
            <person name="Parshina S.N."/>
            <person name="Stams A.J.M."/>
            <person name="Alves M."/>
            <person name="Alves J.I."/>
            <person name="Sousa D.Z."/>
        </authorList>
    </citation>
    <scope>NUCLEOTIDE SEQUENCE [LARGE SCALE GENOMIC DNA]</scope>
    <source>
        <strain evidence="12 15">JM</strain>
    </source>
</reference>
<feature type="binding site" evidence="9">
    <location>
        <position position="292"/>
    </location>
    <ligand>
        <name>pyridoxal 5'-phosphate</name>
        <dbReference type="ChEBI" id="CHEBI:597326"/>
    </ligand>
</feature>
<gene>
    <name evidence="9 11" type="primary">dapL</name>
    <name evidence="11" type="ORF">ACWI_00830</name>
    <name evidence="12" type="ORF">FXB42_02155</name>
    <name evidence="13" type="ORF">LNN31_10890</name>
</gene>